<dbReference type="OrthoDB" id="5491447at2"/>
<dbReference type="RefSeq" id="WP_073245721.1">
    <property type="nucleotide sequence ID" value="NZ_FQZX01000002.1"/>
</dbReference>
<evidence type="ECO:0000256" key="2">
    <source>
        <dbReference type="SAM" id="SignalP"/>
    </source>
</evidence>
<evidence type="ECO:0000256" key="1">
    <source>
        <dbReference type="SAM" id="Phobius"/>
    </source>
</evidence>
<protein>
    <recommendedName>
        <fullName evidence="5">DUF4129 domain-containing protein</fullName>
    </recommendedName>
</protein>
<dbReference type="STRING" id="228958.SAMN04488007_3107"/>
<sequence length="240" mass="28093">MKHTFLLIFLQLLALCSFAQGTNDSIIKIDSSSVLTLRTIDDNLTKKYTGDEFNYTFKTGESQNLLARFINWVGRGLGNIFGINISPQLLEIIEYFIYFLLVILAIYLIVKVLINENFNSLFQKKAKTINDINLTEEHIEGIDINNLLSIALEQKNYRLAIRYQFLLTLQKLSKSDIIEWHFDKTNSDYFNEIQQLEIKKGFKKVAYLYDYIWYGEQTIDDMKYTKSVLDFESINKQIQS</sequence>
<organism evidence="3 4">
    <name type="scientific">Maribacter aquivivus</name>
    <dbReference type="NCBI Taxonomy" id="228958"/>
    <lineage>
        <taxon>Bacteria</taxon>
        <taxon>Pseudomonadati</taxon>
        <taxon>Bacteroidota</taxon>
        <taxon>Flavobacteriia</taxon>
        <taxon>Flavobacteriales</taxon>
        <taxon>Flavobacteriaceae</taxon>
        <taxon>Maribacter</taxon>
    </lineage>
</organism>
<keyword evidence="1" id="KW-1133">Transmembrane helix</keyword>
<reference evidence="4" key="1">
    <citation type="submission" date="2016-11" db="EMBL/GenBank/DDBJ databases">
        <authorList>
            <person name="Varghese N."/>
            <person name="Submissions S."/>
        </authorList>
    </citation>
    <scope>NUCLEOTIDE SEQUENCE [LARGE SCALE GENOMIC DNA]</scope>
    <source>
        <strain evidence="4">DSM 16478</strain>
    </source>
</reference>
<feature type="signal peptide" evidence="2">
    <location>
        <begin position="1"/>
        <end position="19"/>
    </location>
</feature>
<evidence type="ECO:0000313" key="3">
    <source>
        <dbReference type="EMBL" id="SHK44432.1"/>
    </source>
</evidence>
<name>A0A1M6SI37_9FLAO</name>
<keyword evidence="4" id="KW-1185">Reference proteome</keyword>
<keyword evidence="1" id="KW-0472">Membrane</keyword>
<accession>A0A1M6SI37</accession>
<evidence type="ECO:0000313" key="4">
    <source>
        <dbReference type="Proteomes" id="UP000184314"/>
    </source>
</evidence>
<dbReference type="Proteomes" id="UP000184314">
    <property type="component" value="Unassembled WGS sequence"/>
</dbReference>
<feature type="transmembrane region" description="Helical" evidence="1">
    <location>
        <begin position="95"/>
        <end position="114"/>
    </location>
</feature>
<evidence type="ECO:0008006" key="5">
    <source>
        <dbReference type="Google" id="ProtNLM"/>
    </source>
</evidence>
<dbReference type="AlphaFoldDB" id="A0A1M6SI37"/>
<keyword evidence="1" id="KW-0812">Transmembrane</keyword>
<gene>
    <name evidence="3" type="ORF">SAMN04488007_3107</name>
</gene>
<proteinExistence type="predicted"/>
<dbReference type="EMBL" id="FQZX01000002">
    <property type="protein sequence ID" value="SHK44432.1"/>
    <property type="molecule type" value="Genomic_DNA"/>
</dbReference>
<keyword evidence="2" id="KW-0732">Signal</keyword>
<feature type="chain" id="PRO_5012341795" description="DUF4129 domain-containing protein" evidence="2">
    <location>
        <begin position="20"/>
        <end position="240"/>
    </location>
</feature>